<evidence type="ECO:0000256" key="9">
    <source>
        <dbReference type="HAMAP-Rule" id="MF_00016"/>
    </source>
</evidence>
<evidence type="ECO:0000256" key="6">
    <source>
        <dbReference type="ARBA" id="ARBA00023125"/>
    </source>
</evidence>
<dbReference type="InterPro" id="IPR027417">
    <property type="entry name" value="P-loop_NTPase"/>
</dbReference>
<dbReference type="InterPro" id="IPR036388">
    <property type="entry name" value="WH-like_DNA-bd_sf"/>
</dbReference>
<dbReference type="Pfam" id="PF05496">
    <property type="entry name" value="RuvB_N"/>
    <property type="match status" value="1"/>
</dbReference>
<comment type="catalytic activity">
    <reaction evidence="9">
        <text>ATP + H2O = ADP + phosphate + H(+)</text>
        <dbReference type="Rhea" id="RHEA:13065"/>
        <dbReference type="ChEBI" id="CHEBI:15377"/>
        <dbReference type="ChEBI" id="CHEBI:15378"/>
        <dbReference type="ChEBI" id="CHEBI:30616"/>
        <dbReference type="ChEBI" id="CHEBI:43474"/>
        <dbReference type="ChEBI" id="CHEBI:456216"/>
    </reaction>
</comment>
<proteinExistence type="inferred from homology"/>
<keyword evidence="6 9" id="KW-0238">DNA-binding</keyword>
<dbReference type="Gene3D" id="3.40.50.300">
    <property type="entry name" value="P-loop containing nucleotide triphosphate hydrolases"/>
    <property type="match status" value="1"/>
</dbReference>
<dbReference type="InterPro" id="IPR008824">
    <property type="entry name" value="RuvB-like_N"/>
</dbReference>
<comment type="subunit">
    <text evidence="9">Homohexamer. Forms an RuvA(8)-RuvB(12)-Holliday junction (HJ) complex. HJ DNA is sandwiched between 2 RuvA tetramers; dsDNA enters through RuvA and exits via RuvB. An RuvB hexamer assembles on each DNA strand where it exits the tetramer. Each RuvB hexamer is contacted by two RuvA subunits (via domain III) on 2 adjacent RuvB subunits; this complex drives branch migration. In the full resolvosome a probable DNA-RuvA(4)-RuvB(12)-RuvC(2) complex forms which resolves the HJ.</text>
</comment>
<feature type="binding site" evidence="9">
    <location>
        <position position="49"/>
    </location>
    <ligand>
        <name>ATP</name>
        <dbReference type="ChEBI" id="CHEBI:30616"/>
    </ligand>
</feature>
<dbReference type="Pfam" id="PF17864">
    <property type="entry name" value="AAA_lid_4"/>
    <property type="match status" value="1"/>
</dbReference>
<dbReference type="InterPro" id="IPR041445">
    <property type="entry name" value="AAA_lid_4"/>
</dbReference>
<dbReference type="NCBIfam" id="TIGR00635">
    <property type="entry name" value="ruvB"/>
    <property type="match status" value="1"/>
</dbReference>
<feature type="binding site" evidence="9">
    <location>
        <position position="50"/>
    </location>
    <ligand>
        <name>Mg(2+)</name>
        <dbReference type="ChEBI" id="CHEBI:18420"/>
    </ligand>
</feature>
<dbReference type="SUPFAM" id="SSF46785">
    <property type="entry name" value="Winged helix' DNA-binding domain"/>
    <property type="match status" value="1"/>
</dbReference>
<dbReference type="EMBL" id="PNIK01000057">
    <property type="protein sequence ID" value="PMP67187.1"/>
    <property type="molecule type" value="Genomic_DNA"/>
</dbReference>
<reference evidence="11 12" key="1">
    <citation type="submission" date="2018-01" db="EMBL/GenBank/DDBJ databases">
        <title>Metagenomic assembled genomes from two thermal pools in the Uzon Caldera, Kamchatka, Russia.</title>
        <authorList>
            <person name="Wilkins L."/>
            <person name="Ettinger C."/>
        </authorList>
    </citation>
    <scope>NUCLEOTIDE SEQUENCE [LARGE SCALE GENOMIC DNA]</scope>
    <source>
        <strain evidence="11">ZAV-08</strain>
    </source>
</reference>
<feature type="binding site" evidence="9">
    <location>
        <position position="165"/>
    </location>
    <ligand>
        <name>ATP</name>
        <dbReference type="ChEBI" id="CHEBI:30616"/>
    </ligand>
</feature>
<comment type="function">
    <text evidence="9">The RuvA-RuvB-RuvC complex processes Holliday junction (HJ) DNA during genetic recombination and DNA repair, while the RuvA-RuvB complex plays an important role in the rescue of blocked DNA replication forks via replication fork reversal (RFR). RuvA specifically binds to HJ cruciform DNA, conferring on it an open structure. The RuvB hexamer acts as an ATP-dependent pump, pulling dsDNA into and through the RuvAB complex. RuvB forms 2 homohexamers on either side of HJ DNA bound by 1 or 2 RuvA tetramers; 4 subunits per hexamer contact DNA at a time. Coordinated motions by a converter formed by DNA-disengaged RuvB subunits stimulates ATP hydrolysis and nucleotide exchange. Immobilization of the converter enables RuvB to convert the ATP-contained energy into a lever motion, pulling 2 nucleotides of DNA out of the RuvA tetramer per ATP hydrolyzed, thus driving DNA branch migration. The RuvB motors rotate together with the DNA substrate, which together with the progressing nucleotide cycle form the mechanistic basis for DNA recombination by continuous HJ branch migration. Branch migration allows RuvC to scan DNA until it finds its consensus sequence, where it cleaves and resolves cruciform DNA.</text>
</comment>
<feature type="binding site" evidence="9">
    <location>
        <position position="155"/>
    </location>
    <ligand>
        <name>ATP</name>
        <dbReference type="ChEBI" id="CHEBI:30616"/>
    </ligand>
</feature>
<comment type="caution">
    <text evidence="11">The sequence shown here is derived from an EMBL/GenBank/DDBJ whole genome shotgun (WGS) entry which is preliminary data.</text>
</comment>
<dbReference type="GO" id="GO:0005737">
    <property type="term" value="C:cytoplasm"/>
    <property type="evidence" value="ECO:0007669"/>
    <property type="project" value="UniProtKB-SubCell"/>
</dbReference>
<comment type="caution">
    <text evidence="9">Lacks conserved residue(s) required for the propagation of feature annotation.</text>
</comment>
<evidence type="ECO:0000256" key="3">
    <source>
        <dbReference type="ARBA" id="ARBA00022763"/>
    </source>
</evidence>
<feature type="domain" description="AAA+ ATPase" evidence="10">
    <location>
        <begin position="35"/>
        <end position="166"/>
    </location>
</feature>
<evidence type="ECO:0000256" key="4">
    <source>
        <dbReference type="ARBA" id="ARBA00022801"/>
    </source>
</evidence>
<evidence type="ECO:0000256" key="5">
    <source>
        <dbReference type="ARBA" id="ARBA00022840"/>
    </source>
</evidence>
<dbReference type="CDD" id="cd00009">
    <property type="entry name" value="AAA"/>
    <property type="match status" value="1"/>
</dbReference>
<dbReference type="GO" id="GO:0009378">
    <property type="term" value="F:four-way junction helicase activity"/>
    <property type="evidence" value="ECO:0007669"/>
    <property type="project" value="InterPro"/>
</dbReference>
<dbReference type="GO" id="GO:0048476">
    <property type="term" value="C:Holliday junction resolvase complex"/>
    <property type="evidence" value="ECO:0007669"/>
    <property type="project" value="UniProtKB-UniRule"/>
</dbReference>
<dbReference type="SUPFAM" id="SSF52540">
    <property type="entry name" value="P-loop containing nucleoside triphosphate hydrolases"/>
    <property type="match status" value="1"/>
</dbReference>
<dbReference type="NCBIfam" id="NF000868">
    <property type="entry name" value="PRK00080.1"/>
    <property type="match status" value="1"/>
</dbReference>
<dbReference type="InterPro" id="IPR008823">
    <property type="entry name" value="RuvB_wg_C"/>
</dbReference>
<dbReference type="GO" id="GO:0006310">
    <property type="term" value="P:DNA recombination"/>
    <property type="evidence" value="ECO:0007669"/>
    <property type="project" value="UniProtKB-UniRule"/>
</dbReference>
<dbReference type="Pfam" id="PF05491">
    <property type="entry name" value="WHD_RuvB"/>
    <property type="match status" value="1"/>
</dbReference>
<dbReference type="Gene3D" id="1.10.8.60">
    <property type="match status" value="1"/>
</dbReference>
<dbReference type="GO" id="GO:0016887">
    <property type="term" value="F:ATP hydrolysis activity"/>
    <property type="evidence" value="ECO:0007669"/>
    <property type="project" value="RHEA"/>
</dbReference>
<keyword evidence="5 9" id="KW-0067">ATP-binding</keyword>
<protein>
    <recommendedName>
        <fullName evidence="9">Holliday junction branch migration complex subunit RuvB</fullName>
        <ecNumber evidence="9">3.6.4.-</ecNumber>
    </recommendedName>
</protein>
<feature type="region of interest" description="Head domain (RuvB-H)" evidence="9">
    <location>
        <begin position="245"/>
        <end position="333"/>
    </location>
</feature>
<dbReference type="Gene3D" id="1.10.10.10">
    <property type="entry name" value="Winged helix-like DNA-binding domain superfamily/Winged helix DNA-binding domain"/>
    <property type="match status" value="1"/>
</dbReference>
<keyword evidence="11" id="KW-0347">Helicase</keyword>
<sequence>MIYYRPCSLDEFIGQKRIKDELSIYISSVKKRNDIFPHTFFIGAPGLGKTTLARIIAYELKRDLKITSGPVLDKTGTLAAVLTNLKEGNILFIDEIHRMPKPCQEILYTAMEDFALDIVIGKGNTGKTIRLNLPKFTLIGATNKPNLCLAPLRDRFQLIFKLDYYKDEELRDIIIKVGKSWGLELEKDSALKLAKASKGIPRQALNLIRRLREFILLNSKAENKKLLKVSSQEFEKFLKLLDIDEWGLTPEDRRCLLTLYKEFKGGPVGITALALSAEITPEEFETIYEPALIRMGLIARTKRGRVLTPKGYLYLKEKFKIPYKEEVECLFSN</sequence>
<keyword evidence="8 9" id="KW-0234">DNA repair</keyword>
<dbReference type="GO" id="GO:0005524">
    <property type="term" value="F:ATP binding"/>
    <property type="evidence" value="ECO:0007669"/>
    <property type="project" value="UniProtKB-UniRule"/>
</dbReference>
<feature type="binding site" evidence="9">
    <location>
        <position position="51"/>
    </location>
    <ligand>
        <name>ATP</name>
        <dbReference type="ChEBI" id="CHEBI:30616"/>
    </ligand>
</feature>
<name>A0A2N7PNJ7_9BACT</name>
<evidence type="ECO:0000313" key="12">
    <source>
        <dbReference type="Proteomes" id="UP000235460"/>
    </source>
</evidence>
<dbReference type="Proteomes" id="UP000235460">
    <property type="component" value="Unassembled WGS sequence"/>
</dbReference>
<dbReference type="PANTHER" id="PTHR42848">
    <property type="match status" value="1"/>
</dbReference>
<keyword evidence="7 9" id="KW-0233">DNA recombination</keyword>
<evidence type="ECO:0000256" key="7">
    <source>
        <dbReference type="ARBA" id="ARBA00023172"/>
    </source>
</evidence>
<dbReference type="AlphaFoldDB" id="A0A2N7PNJ7"/>
<evidence type="ECO:0000256" key="1">
    <source>
        <dbReference type="ARBA" id="ARBA00022490"/>
    </source>
</evidence>
<organism evidence="11 12">
    <name type="scientific">Thermodesulfobacterium geofontis</name>
    <dbReference type="NCBI Taxonomy" id="1295609"/>
    <lineage>
        <taxon>Bacteria</taxon>
        <taxon>Pseudomonadati</taxon>
        <taxon>Thermodesulfobacteriota</taxon>
        <taxon>Thermodesulfobacteria</taxon>
        <taxon>Thermodesulfobacteriales</taxon>
        <taxon>Thermodesulfobacteriaceae</taxon>
        <taxon>Thermodesulfobacterium</taxon>
    </lineage>
</organism>
<evidence type="ECO:0000259" key="10">
    <source>
        <dbReference type="SMART" id="SM00382"/>
    </source>
</evidence>
<dbReference type="GO" id="GO:0000400">
    <property type="term" value="F:four-way junction DNA binding"/>
    <property type="evidence" value="ECO:0007669"/>
    <property type="project" value="UniProtKB-UniRule"/>
</dbReference>
<feature type="binding site" evidence="9">
    <location>
        <position position="50"/>
    </location>
    <ligand>
        <name>ATP</name>
        <dbReference type="ChEBI" id="CHEBI:30616"/>
    </ligand>
</feature>
<evidence type="ECO:0000313" key="11">
    <source>
        <dbReference type="EMBL" id="PMP67187.1"/>
    </source>
</evidence>
<feature type="binding site" evidence="9">
    <location>
        <position position="2"/>
    </location>
    <ligand>
        <name>ATP</name>
        <dbReference type="ChEBI" id="CHEBI:30616"/>
    </ligand>
</feature>
<comment type="similarity">
    <text evidence="9">Belongs to the RuvB family.</text>
</comment>
<dbReference type="EC" id="3.6.4.-" evidence="9"/>
<feature type="binding site" evidence="9">
    <location>
        <position position="202"/>
    </location>
    <ligand>
        <name>ATP</name>
        <dbReference type="ChEBI" id="CHEBI:30616"/>
    </ligand>
</feature>
<keyword evidence="3 9" id="KW-0227">DNA damage</keyword>
<feature type="binding site" evidence="9">
    <location>
        <position position="46"/>
    </location>
    <ligand>
        <name>ATP</name>
        <dbReference type="ChEBI" id="CHEBI:30616"/>
    </ligand>
</feature>
<feature type="binding site" evidence="9">
    <location>
        <begin position="112"/>
        <end position="114"/>
    </location>
    <ligand>
        <name>ATP</name>
        <dbReference type="ChEBI" id="CHEBI:30616"/>
    </ligand>
</feature>
<dbReference type="HAMAP" id="MF_00016">
    <property type="entry name" value="DNA_HJ_migration_RuvB"/>
    <property type="match status" value="1"/>
</dbReference>
<evidence type="ECO:0000256" key="8">
    <source>
        <dbReference type="ARBA" id="ARBA00023204"/>
    </source>
</evidence>
<keyword evidence="4 9" id="KW-0378">Hydrolase</keyword>
<comment type="domain">
    <text evidence="9">Has 3 domains, the large (RuvB-L) and small ATPase (RuvB-S) domains and the C-terminal head (RuvB-H) domain. The head domain binds DNA, while the ATPase domains jointly bind ATP, ADP or are empty depending on the state of the subunit in the translocation cycle. During a single DNA translocation step the structure of each domain remains the same, but their relative positions change.</text>
</comment>
<keyword evidence="2 9" id="KW-0547">Nucleotide-binding</keyword>
<feature type="binding site" evidence="9">
    <location>
        <position position="300"/>
    </location>
    <ligand>
        <name>DNA</name>
        <dbReference type="ChEBI" id="CHEBI:16991"/>
    </ligand>
</feature>
<dbReference type="GO" id="GO:0006281">
    <property type="term" value="P:DNA repair"/>
    <property type="evidence" value="ECO:0007669"/>
    <property type="project" value="UniProtKB-UniRule"/>
</dbReference>
<dbReference type="InterPro" id="IPR003593">
    <property type="entry name" value="AAA+_ATPase"/>
</dbReference>
<dbReference type="InterPro" id="IPR004605">
    <property type="entry name" value="DNA_helicase_Holl-junc_RuvB"/>
</dbReference>
<feature type="binding site" evidence="9">
    <location>
        <position position="305"/>
    </location>
    <ligand>
        <name>DNA</name>
        <dbReference type="ChEBI" id="CHEBI:16991"/>
    </ligand>
</feature>
<dbReference type="SMART" id="SM00382">
    <property type="entry name" value="AAA"/>
    <property type="match status" value="1"/>
</dbReference>
<evidence type="ECO:0000256" key="2">
    <source>
        <dbReference type="ARBA" id="ARBA00022741"/>
    </source>
</evidence>
<gene>
    <name evidence="9" type="primary">ruvB</name>
    <name evidence="11" type="ORF">C0190_03720</name>
</gene>
<accession>A0A2N7PNJ7</accession>
<keyword evidence="1 9" id="KW-0963">Cytoplasm</keyword>
<feature type="binding site" evidence="9">
    <location>
        <position position="5"/>
    </location>
    <ligand>
        <name>ATP</name>
        <dbReference type="ChEBI" id="CHEBI:30616"/>
    </ligand>
</feature>
<dbReference type="InterPro" id="IPR036390">
    <property type="entry name" value="WH_DNA-bd_sf"/>
</dbReference>
<dbReference type="PANTHER" id="PTHR42848:SF1">
    <property type="entry name" value="HOLLIDAY JUNCTION BRANCH MIGRATION COMPLEX SUBUNIT RUVB"/>
    <property type="match status" value="1"/>
</dbReference>
<comment type="subcellular location">
    <subcellularLocation>
        <location evidence="9">Cytoplasm</location>
    </subcellularLocation>
</comment>